<dbReference type="Proteomes" id="UP000050795">
    <property type="component" value="Unassembled WGS sequence"/>
</dbReference>
<dbReference type="AlphaFoldDB" id="A0AA85JN62"/>
<dbReference type="InterPro" id="IPR036249">
    <property type="entry name" value="Thioredoxin-like_sf"/>
</dbReference>
<proteinExistence type="predicted"/>
<name>A0AA85JN62_TRIRE</name>
<organism evidence="2 3">
    <name type="scientific">Trichobilharzia regenti</name>
    <name type="common">Nasal bird schistosome</name>
    <dbReference type="NCBI Taxonomy" id="157069"/>
    <lineage>
        <taxon>Eukaryota</taxon>
        <taxon>Metazoa</taxon>
        <taxon>Spiralia</taxon>
        <taxon>Lophotrochozoa</taxon>
        <taxon>Platyhelminthes</taxon>
        <taxon>Trematoda</taxon>
        <taxon>Digenea</taxon>
        <taxon>Strigeidida</taxon>
        <taxon>Schistosomatoidea</taxon>
        <taxon>Schistosomatidae</taxon>
        <taxon>Trichobilharzia</taxon>
    </lineage>
</organism>
<reference evidence="2" key="1">
    <citation type="submission" date="2022-06" db="EMBL/GenBank/DDBJ databases">
        <authorList>
            <person name="Berger JAMES D."/>
            <person name="Berger JAMES D."/>
        </authorList>
    </citation>
    <scope>NUCLEOTIDE SEQUENCE [LARGE SCALE GENOMIC DNA]</scope>
</reference>
<evidence type="ECO:0000313" key="3">
    <source>
        <dbReference type="WBParaSite" id="TREG1_340.1"/>
    </source>
</evidence>
<keyword evidence="1" id="KW-0676">Redox-active center</keyword>
<keyword evidence="2" id="KW-1185">Reference proteome</keyword>
<dbReference type="Gene3D" id="3.40.30.10">
    <property type="entry name" value="Glutaredoxin"/>
    <property type="match status" value="1"/>
</dbReference>
<dbReference type="SUPFAM" id="SSF52833">
    <property type="entry name" value="Thioredoxin-like"/>
    <property type="match status" value="1"/>
</dbReference>
<reference evidence="3" key="2">
    <citation type="submission" date="2023-11" db="UniProtKB">
        <authorList>
            <consortium name="WormBaseParasite"/>
        </authorList>
    </citation>
    <scope>IDENTIFICATION</scope>
</reference>
<evidence type="ECO:0000313" key="2">
    <source>
        <dbReference type="Proteomes" id="UP000050795"/>
    </source>
</evidence>
<dbReference type="WBParaSite" id="TREG1_340.1">
    <property type="protein sequence ID" value="TREG1_340.1"/>
    <property type="gene ID" value="TREG1_340"/>
</dbReference>
<dbReference type="InterPro" id="IPR011893">
    <property type="entry name" value="Selenoprotein_Rdx-typ"/>
</dbReference>
<dbReference type="Pfam" id="PF10262">
    <property type="entry name" value="Rdx"/>
    <property type="match status" value="1"/>
</dbReference>
<accession>A0AA85JN62</accession>
<protein>
    <submittedName>
        <fullName evidence="3">Uncharacterized protein</fullName>
    </submittedName>
</protein>
<sequence length="68" mass="7500">MPEVKVITRISTRGSLEIKYNGILIFSKLEVGGFPKLDPLVEALKSVVNGATPQMVTECYKPSYCILI</sequence>
<evidence type="ECO:0000256" key="1">
    <source>
        <dbReference type="ARBA" id="ARBA00023284"/>
    </source>
</evidence>